<dbReference type="VEuPathDB" id="CryptoDB:CmeUKMEL1_13865"/>
<evidence type="ECO:0000313" key="1">
    <source>
        <dbReference type="EMBL" id="POM84732.1"/>
    </source>
</evidence>
<organism evidence="1 2">
    <name type="scientific">Cryptosporidium meleagridis</name>
    <dbReference type="NCBI Taxonomy" id="93969"/>
    <lineage>
        <taxon>Eukaryota</taxon>
        <taxon>Sar</taxon>
        <taxon>Alveolata</taxon>
        <taxon>Apicomplexa</taxon>
        <taxon>Conoidasida</taxon>
        <taxon>Coccidia</taxon>
        <taxon>Eucoccidiorida</taxon>
        <taxon>Eimeriorina</taxon>
        <taxon>Cryptosporidiidae</taxon>
        <taxon>Cryptosporidium</taxon>
    </lineage>
</organism>
<name>A0A2P4Z3U2_9CRYT</name>
<dbReference type="AlphaFoldDB" id="A0A2P4Z3U2"/>
<dbReference type="PANTHER" id="PTHR10779">
    <property type="entry name" value="DYNEIN LIGHT CHAIN ROADBLOCK"/>
    <property type="match status" value="1"/>
</dbReference>
<dbReference type="Proteomes" id="UP000236928">
    <property type="component" value="Unassembled WGS sequence"/>
</dbReference>
<sequence>MTIFKESLNSNDLNETLSRIKGKKGVVGIIILKSDNMTPLISTFDKKTSRNYTEYIKEIVKCANMFGAHGSNNVQLIRLHYKSQIVLIAPDKNFTFLAVQDTNIQH</sequence>
<proteinExistence type="predicted"/>
<dbReference type="SUPFAM" id="SSF103196">
    <property type="entry name" value="Roadblock/LC7 domain"/>
    <property type="match status" value="1"/>
</dbReference>
<dbReference type="Gene3D" id="3.30.450.30">
    <property type="entry name" value="Dynein light chain 2a, cytoplasmic"/>
    <property type="match status" value="1"/>
</dbReference>
<dbReference type="OrthoDB" id="9985637at2759"/>
<gene>
    <name evidence="1" type="ORF">CmeUKMEL1_13865</name>
</gene>
<dbReference type="EMBL" id="JIBK01000047">
    <property type="protein sequence ID" value="POM84732.1"/>
    <property type="molecule type" value="Genomic_DNA"/>
</dbReference>
<evidence type="ECO:0000313" key="2">
    <source>
        <dbReference type="Proteomes" id="UP000236928"/>
    </source>
</evidence>
<comment type="caution">
    <text evidence="1">The sequence shown here is derived from an EMBL/GenBank/DDBJ whole genome shotgun (WGS) entry which is preliminary data.</text>
</comment>
<protein>
    <submittedName>
        <fullName evidence="1">Roadblock/LC7 domain protein</fullName>
    </submittedName>
</protein>
<accession>A0A2P4Z3U2</accession>
<keyword evidence="2" id="KW-1185">Reference proteome</keyword>
<reference evidence="1 2" key="1">
    <citation type="submission" date="2014-04" db="EMBL/GenBank/DDBJ databases">
        <title>Comparative Genomics of Cryptosporidium Species.</title>
        <authorList>
            <person name="Silva J.C."/>
            <person name="Su Q."/>
            <person name="Chalmers R."/>
            <person name="Chibucos M.C."/>
            <person name="Elwin K."/>
            <person name="Godinez A."/>
            <person name="Guo F."/>
            <person name="Huynh K."/>
            <person name="Orvis J."/>
            <person name="Ott S."/>
            <person name="Sadzewicz L."/>
            <person name="Sengamalay N."/>
            <person name="Shetty A."/>
            <person name="Sun M."/>
            <person name="Tallon L."/>
            <person name="Xiao L."/>
            <person name="Zhang H."/>
            <person name="Fraser C.M."/>
            <person name="Zhu G."/>
            <person name="Kissinger J."/>
            <person name="Widmer G."/>
        </authorList>
    </citation>
    <scope>NUCLEOTIDE SEQUENCE [LARGE SCALE GENOMIC DNA]</scope>
    <source>
        <strain evidence="1 2">UKMEL1</strain>
    </source>
</reference>